<comment type="caution">
    <text evidence="3">The sequence shown here is derived from an EMBL/GenBank/DDBJ whole genome shotgun (WGS) entry which is preliminary data.</text>
</comment>
<name>A0A7W7CG39_9PSEU</name>
<dbReference type="Gene3D" id="3.40.710.10">
    <property type="entry name" value="DD-peptidase/beta-lactamase superfamily"/>
    <property type="match status" value="1"/>
</dbReference>
<proteinExistence type="predicted"/>
<keyword evidence="4" id="KW-1185">Reference proteome</keyword>
<dbReference type="InterPro" id="IPR001466">
    <property type="entry name" value="Beta-lactam-related"/>
</dbReference>
<organism evidence="3 4">
    <name type="scientific">Crossiella cryophila</name>
    <dbReference type="NCBI Taxonomy" id="43355"/>
    <lineage>
        <taxon>Bacteria</taxon>
        <taxon>Bacillati</taxon>
        <taxon>Actinomycetota</taxon>
        <taxon>Actinomycetes</taxon>
        <taxon>Pseudonocardiales</taxon>
        <taxon>Pseudonocardiaceae</taxon>
        <taxon>Crossiella</taxon>
    </lineage>
</organism>
<dbReference type="Pfam" id="PF00144">
    <property type="entry name" value="Beta-lactamase"/>
    <property type="match status" value="1"/>
</dbReference>
<evidence type="ECO:0000313" key="4">
    <source>
        <dbReference type="Proteomes" id="UP000533598"/>
    </source>
</evidence>
<gene>
    <name evidence="3" type="ORF">HNR67_006709</name>
</gene>
<dbReference type="EMBL" id="JACHMH010000001">
    <property type="protein sequence ID" value="MBB4680591.1"/>
    <property type="molecule type" value="Genomic_DNA"/>
</dbReference>
<protein>
    <submittedName>
        <fullName evidence="3">CubicO group peptidase (Beta-lactamase class C family)</fullName>
    </submittedName>
</protein>
<dbReference type="InterPro" id="IPR012338">
    <property type="entry name" value="Beta-lactam/transpept-like"/>
</dbReference>
<dbReference type="Pfam" id="PF24491">
    <property type="entry name" value="DUF7586"/>
    <property type="match status" value="1"/>
</dbReference>
<feature type="domain" description="DUF7586" evidence="2">
    <location>
        <begin position="351"/>
        <end position="434"/>
    </location>
</feature>
<feature type="domain" description="Beta-lactamase-related" evidence="1">
    <location>
        <begin position="22"/>
        <end position="331"/>
    </location>
</feature>
<dbReference type="InterPro" id="IPR050491">
    <property type="entry name" value="AmpC-like"/>
</dbReference>
<dbReference type="PANTHER" id="PTHR46825">
    <property type="entry name" value="D-ALANYL-D-ALANINE-CARBOXYPEPTIDASE/ENDOPEPTIDASE AMPH"/>
    <property type="match status" value="1"/>
</dbReference>
<dbReference type="Proteomes" id="UP000533598">
    <property type="component" value="Unassembled WGS sequence"/>
</dbReference>
<dbReference type="InterPro" id="IPR056008">
    <property type="entry name" value="DUF7586"/>
</dbReference>
<dbReference type="RefSeq" id="WP_185006514.1">
    <property type="nucleotide sequence ID" value="NZ_BAAAUI010000005.1"/>
</dbReference>
<sequence length="458" mass="49546">MSSSELLPGTRRALVRRVAVEQAGSRLPSLTAGLVRDGELIWSGARGQVDGAAVTLDTQYRIGSITKTFIALLVMRLRDAGKLDLSDQLDQHLTGTPLGERSIAQLLSHTSGITAESPGPWWERAPGYPASELIEGLTGADVRHRAGRRFHYSNVGYGLLGELVSRLRGQSWEDVLRAELLEPLGMQRTTSMPKPPHAHGWAVHPWADVLLPEPAHDAGSMAPAGQLWSTIPDLARLARFLLGDTAEVLHPDTVAEMREPATVDDGDEWRAGYGLGLQLVRHKGRRLAGHTGSMPGFVSTVWVDPKEDTAVLYLTNSTVGPSGPVATDLLDLLHELEPHIPAEWAPQPAADPALLALTGQWYWGPSPYALRLLPDGLLDLNPWNGRGRASRFRANDDGTWTGLDGYYAGELLRIGRAADGTATHLDLNTFIFTRTPYDPAAPIPGGVNPDGWVPVDPA</sequence>
<accession>A0A7W7CG39</accession>
<evidence type="ECO:0000259" key="2">
    <source>
        <dbReference type="Pfam" id="PF24491"/>
    </source>
</evidence>
<dbReference type="PANTHER" id="PTHR46825:SF7">
    <property type="entry name" value="D-ALANYL-D-ALANINE CARBOXYPEPTIDASE"/>
    <property type="match status" value="1"/>
</dbReference>
<evidence type="ECO:0000259" key="1">
    <source>
        <dbReference type="Pfam" id="PF00144"/>
    </source>
</evidence>
<evidence type="ECO:0000313" key="3">
    <source>
        <dbReference type="EMBL" id="MBB4680591.1"/>
    </source>
</evidence>
<reference evidence="3 4" key="1">
    <citation type="submission" date="2020-08" db="EMBL/GenBank/DDBJ databases">
        <title>Sequencing the genomes of 1000 actinobacteria strains.</title>
        <authorList>
            <person name="Klenk H.-P."/>
        </authorList>
    </citation>
    <scope>NUCLEOTIDE SEQUENCE [LARGE SCALE GENOMIC DNA]</scope>
    <source>
        <strain evidence="3 4">DSM 44230</strain>
    </source>
</reference>
<dbReference type="AlphaFoldDB" id="A0A7W7CG39"/>
<dbReference type="SUPFAM" id="SSF56601">
    <property type="entry name" value="beta-lactamase/transpeptidase-like"/>
    <property type="match status" value="1"/>
</dbReference>